<dbReference type="GO" id="GO:0016020">
    <property type="term" value="C:membrane"/>
    <property type="evidence" value="ECO:0007669"/>
    <property type="project" value="UniProtKB-SubCell"/>
</dbReference>
<evidence type="ECO:0000256" key="8">
    <source>
        <dbReference type="ARBA" id="ARBA00023159"/>
    </source>
</evidence>
<dbReference type="SUPFAM" id="SSF101941">
    <property type="entry name" value="NAC domain"/>
    <property type="match status" value="1"/>
</dbReference>
<name>A0A9Q0FJ92_9ROSI</name>
<dbReference type="PROSITE" id="PS51005">
    <property type="entry name" value="NAC"/>
    <property type="match status" value="1"/>
</dbReference>
<keyword evidence="4 12" id="KW-1133">Transmembrane helix</keyword>
<comment type="caution">
    <text evidence="14">The sequence shown here is derived from an EMBL/GenBank/DDBJ whole genome shotgun (WGS) entry which is preliminary data.</text>
</comment>
<accession>A0A9Q0FJ92</accession>
<keyword evidence="8" id="KW-0010">Activator</keyword>
<reference evidence="14" key="1">
    <citation type="submission" date="2022-02" db="EMBL/GenBank/DDBJ databases">
        <authorList>
            <person name="Henning P.M."/>
            <person name="McCubbin A.G."/>
            <person name="Shore J.S."/>
        </authorList>
    </citation>
    <scope>NUCLEOTIDE SEQUENCE</scope>
    <source>
        <strain evidence="14">F60SS</strain>
        <tissue evidence="14">Leaves</tissue>
    </source>
</reference>
<dbReference type="GO" id="GO:0000976">
    <property type="term" value="F:transcription cis-regulatory region binding"/>
    <property type="evidence" value="ECO:0007669"/>
    <property type="project" value="UniProtKB-ARBA"/>
</dbReference>
<dbReference type="PANTHER" id="PTHR31744">
    <property type="entry name" value="PROTEIN CUP-SHAPED COTYLEDON 2-RELATED"/>
    <property type="match status" value="1"/>
</dbReference>
<dbReference type="OrthoDB" id="737278at2759"/>
<dbReference type="PANTHER" id="PTHR31744:SF216">
    <property type="entry name" value="NAC TRANSCRIPTION FACTOR"/>
    <property type="match status" value="1"/>
</dbReference>
<keyword evidence="15" id="KW-1185">Reference proteome</keyword>
<evidence type="ECO:0000256" key="12">
    <source>
        <dbReference type="SAM" id="Phobius"/>
    </source>
</evidence>
<evidence type="ECO:0000259" key="13">
    <source>
        <dbReference type="PROSITE" id="PS51005"/>
    </source>
</evidence>
<comment type="subcellular location">
    <subcellularLocation>
        <location evidence="2">Membrane</location>
        <topology evidence="2">Single-pass membrane protein</topology>
    </subcellularLocation>
    <subcellularLocation>
        <location evidence="1">Nucleus</location>
    </subcellularLocation>
</comment>
<keyword evidence="6" id="KW-0238">DNA-binding</keyword>
<dbReference type="EMBL" id="JAKUCV010005122">
    <property type="protein sequence ID" value="KAJ4832466.1"/>
    <property type="molecule type" value="Genomic_DNA"/>
</dbReference>
<dbReference type="Pfam" id="PF02365">
    <property type="entry name" value="NAM"/>
    <property type="match status" value="1"/>
</dbReference>
<keyword evidence="10" id="KW-0539">Nucleus</keyword>
<evidence type="ECO:0000313" key="14">
    <source>
        <dbReference type="EMBL" id="KAJ4832466.1"/>
    </source>
</evidence>
<dbReference type="AlphaFoldDB" id="A0A9Q0FJ92"/>
<dbReference type="InterPro" id="IPR003441">
    <property type="entry name" value="NAC-dom"/>
</dbReference>
<proteinExistence type="predicted"/>
<evidence type="ECO:0000256" key="10">
    <source>
        <dbReference type="ARBA" id="ARBA00023242"/>
    </source>
</evidence>
<dbReference type="GO" id="GO:0006355">
    <property type="term" value="P:regulation of DNA-templated transcription"/>
    <property type="evidence" value="ECO:0007669"/>
    <property type="project" value="InterPro"/>
</dbReference>
<keyword evidence="7 12" id="KW-0472">Membrane</keyword>
<feature type="region of interest" description="Disordered" evidence="11">
    <location>
        <begin position="167"/>
        <end position="210"/>
    </location>
</feature>
<dbReference type="InterPro" id="IPR036093">
    <property type="entry name" value="NAC_dom_sf"/>
</dbReference>
<dbReference type="Gene3D" id="2.170.150.80">
    <property type="entry name" value="NAC domain"/>
    <property type="match status" value="1"/>
</dbReference>
<feature type="compositionally biased region" description="Polar residues" evidence="11">
    <location>
        <begin position="193"/>
        <end position="210"/>
    </location>
</feature>
<evidence type="ECO:0000256" key="4">
    <source>
        <dbReference type="ARBA" id="ARBA00022989"/>
    </source>
</evidence>
<sequence>MCDQMAVYSLDTLPLGFRFRPTDEECVDYYLRSKINGHEKDVKVIREIDVCRWEPWDLPDLSIIKTNDPEWFFFCPLDRKYPNGQRQNRATGAGYWKATGRDRRVKSGSNLIGMKKTLVFYTGRAPKGKRTNWVMHEYRATEKDLDGTKPGQGAFVLLRLMKKNDESIESPNGEDAEATPASTPTAPLSSTEIAQSEQAGEASPVNTTTSDVEATSMEFQSHTEPVTTAELEEALSWLIDPPSESLDDKLFSPLHIHMQSTMGYYPENTGMRNYLNGVDEPDAYTSEFLDSILKLPEESSLENSAILANPSEAISNVAFVKNADIAPPMLQQDFRGFAWPEENIDQKPSVAAISSANQVDSFVGMSNQSGIDESGSVIRVRPRAQNLPRMRNFDLQGIASRRIRLQSSIQVGALPFDKKPSDWRLSSQAKPEETVTENLKTIEKNTISDDDDDDRKMLVKLTASEFSRSSEFSEEKVPIYGMQTRPKNYASMLKKVSSLFSKAPGARHSGGCITLFRVSILVVLFAILVSRWRCFNFGTAKGLLTPVF</sequence>
<feature type="transmembrane region" description="Helical" evidence="12">
    <location>
        <begin position="508"/>
        <end position="529"/>
    </location>
</feature>
<organism evidence="14 15">
    <name type="scientific">Turnera subulata</name>
    <dbReference type="NCBI Taxonomy" id="218843"/>
    <lineage>
        <taxon>Eukaryota</taxon>
        <taxon>Viridiplantae</taxon>
        <taxon>Streptophyta</taxon>
        <taxon>Embryophyta</taxon>
        <taxon>Tracheophyta</taxon>
        <taxon>Spermatophyta</taxon>
        <taxon>Magnoliopsida</taxon>
        <taxon>eudicotyledons</taxon>
        <taxon>Gunneridae</taxon>
        <taxon>Pentapetalae</taxon>
        <taxon>rosids</taxon>
        <taxon>fabids</taxon>
        <taxon>Malpighiales</taxon>
        <taxon>Passifloraceae</taxon>
        <taxon>Turnera</taxon>
    </lineage>
</organism>
<gene>
    <name evidence="14" type="ORF">Tsubulata_000001</name>
</gene>
<dbReference type="FunFam" id="2.170.150.80:FF:000002">
    <property type="entry name" value="Nac domain-containing protein 86"/>
    <property type="match status" value="1"/>
</dbReference>
<evidence type="ECO:0000256" key="3">
    <source>
        <dbReference type="ARBA" id="ARBA00022692"/>
    </source>
</evidence>
<keyword evidence="3 12" id="KW-0812">Transmembrane</keyword>
<feature type="domain" description="NAC" evidence="13">
    <location>
        <begin position="13"/>
        <end position="163"/>
    </location>
</feature>
<evidence type="ECO:0000256" key="6">
    <source>
        <dbReference type="ARBA" id="ARBA00023125"/>
    </source>
</evidence>
<feature type="compositionally biased region" description="Low complexity" evidence="11">
    <location>
        <begin position="178"/>
        <end position="192"/>
    </location>
</feature>
<evidence type="ECO:0000256" key="5">
    <source>
        <dbReference type="ARBA" id="ARBA00023015"/>
    </source>
</evidence>
<evidence type="ECO:0000256" key="2">
    <source>
        <dbReference type="ARBA" id="ARBA00004167"/>
    </source>
</evidence>
<evidence type="ECO:0000256" key="9">
    <source>
        <dbReference type="ARBA" id="ARBA00023163"/>
    </source>
</evidence>
<evidence type="ECO:0000256" key="11">
    <source>
        <dbReference type="SAM" id="MobiDB-lite"/>
    </source>
</evidence>
<evidence type="ECO:0000313" key="15">
    <source>
        <dbReference type="Proteomes" id="UP001141552"/>
    </source>
</evidence>
<reference evidence="14" key="2">
    <citation type="journal article" date="2023" name="Plants (Basel)">
        <title>Annotation of the Turnera subulata (Passifloraceae) Draft Genome Reveals the S-Locus Evolved after the Divergence of Turneroideae from Passifloroideae in a Stepwise Manner.</title>
        <authorList>
            <person name="Henning P.M."/>
            <person name="Roalson E.H."/>
            <person name="Mir W."/>
            <person name="McCubbin A.G."/>
            <person name="Shore J.S."/>
        </authorList>
    </citation>
    <scope>NUCLEOTIDE SEQUENCE</scope>
    <source>
        <strain evidence="14">F60SS</strain>
    </source>
</reference>
<protein>
    <recommendedName>
        <fullName evidence="13">NAC domain-containing protein</fullName>
    </recommendedName>
</protein>
<evidence type="ECO:0000256" key="7">
    <source>
        <dbReference type="ARBA" id="ARBA00023136"/>
    </source>
</evidence>
<evidence type="ECO:0000256" key="1">
    <source>
        <dbReference type="ARBA" id="ARBA00004123"/>
    </source>
</evidence>
<dbReference type="GO" id="GO:0005634">
    <property type="term" value="C:nucleus"/>
    <property type="evidence" value="ECO:0007669"/>
    <property type="project" value="UniProtKB-SubCell"/>
</dbReference>
<keyword evidence="9" id="KW-0804">Transcription</keyword>
<dbReference type="Proteomes" id="UP001141552">
    <property type="component" value="Unassembled WGS sequence"/>
</dbReference>
<keyword evidence="5" id="KW-0805">Transcription regulation</keyword>